<dbReference type="PANTHER" id="PTHR11692">
    <property type="entry name" value="BIFUNCTIONAL PURINE BIOSYNTHESIS PROTEIN PURH"/>
    <property type="match status" value="1"/>
</dbReference>
<keyword evidence="5 8" id="KW-0658">Purine biosynthesis</keyword>
<evidence type="ECO:0000259" key="9">
    <source>
        <dbReference type="PROSITE" id="PS51855"/>
    </source>
</evidence>
<dbReference type="SMART" id="SM00851">
    <property type="entry name" value="MGS"/>
    <property type="match status" value="1"/>
</dbReference>
<dbReference type="InterPro" id="IPR024051">
    <property type="entry name" value="AICAR_Tfase_dup_dom_sf"/>
</dbReference>
<comment type="caution">
    <text evidence="10">The sequence shown here is derived from an EMBL/GenBank/DDBJ whole genome shotgun (WGS) entry which is preliminary data.</text>
</comment>
<dbReference type="InterPro" id="IPR002695">
    <property type="entry name" value="PurH-like"/>
</dbReference>
<dbReference type="InterPro" id="IPR011607">
    <property type="entry name" value="MGS-like_dom"/>
</dbReference>
<comment type="pathway">
    <text evidence="1 8">Purine metabolism; IMP biosynthesis via de novo pathway; IMP from 5-formamido-1-(5-phospho-D-ribosyl)imidazole-4-carboxamide: step 1/1.</text>
</comment>
<dbReference type="InterPro" id="IPR036914">
    <property type="entry name" value="MGS-like_dom_sf"/>
</dbReference>
<dbReference type="RefSeq" id="WP_237464241.1">
    <property type="nucleotide sequence ID" value="NZ_CAKLDI010000001.1"/>
</dbReference>
<sequence length="530" mass="56765">MENARPIRRALISVSDKTGIVDFAKALADQGVDILSTGGTARLLADSGIAVTEVSNHTGHPEMMDGRVKTLHPKIHGGILGRRGQDDAIMAEHDIAPIDMVVVNLYPFAATVANPDCSLEDAVENIDIGGPTMVRSAAKNHKDVTIIVNAHDYSRVLAEMAANHGSLTHATRFDLAIAAFEHTAAYDGMIANYFGTMVPSYGDNKEGDEASTFPRTFNQQFLKKQDMRYGENSHQGAAFYVEANPQEASVSTATQLQGKALSYNNIADTDAALECVKEFDLPACVIVKHANPCGVALGDNILEAYDRAYKTDPTSAFGGIIAFNRELDGDTAQAIVERQFVEVIIAPSVSDAAVAAVAAKKNVRLLVCGEWSSKTTGFDVKRVNGGLLVQDRDQGMVDLNDLKVVSKRQPSDAELKDALFCWKVAKYVKSNAIVYAKGDMTIGIGAGQMSRVYSAKIAGIKAADEGLEVAGSVMASDAFFPFRDGIDAAAEAGITCVIQPGGSMRDQEVIDAADEHGMAMIFTGMRHFRH</sequence>
<dbReference type="Pfam" id="PF02142">
    <property type="entry name" value="MGS"/>
    <property type="match status" value="1"/>
</dbReference>
<dbReference type="Pfam" id="PF01808">
    <property type="entry name" value="AICARFT_IMPCHas"/>
    <property type="match status" value="1"/>
</dbReference>
<reference evidence="10" key="1">
    <citation type="submission" date="2021-11" db="EMBL/GenBank/DDBJ databases">
        <authorList>
            <person name="Rodrigo-Torres L."/>
            <person name="Arahal R. D."/>
            <person name="Lucena T."/>
        </authorList>
    </citation>
    <scope>NUCLEOTIDE SEQUENCE</scope>
    <source>
        <strain evidence="10">CECT 7929</strain>
    </source>
</reference>
<evidence type="ECO:0000256" key="4">
    <source>
        <dbReference type="ARBA" id="ARBA00022679"/>
    </source>
</evidence>
<evidence type="ECO:0000313" key="11">
    <source>
        <dbReference type="Proteomes" id="UP000838672"/>
    </source>
</evidence>
<dbReference type="EC" id="3.5.4.10" evidence="8"/>
<dbReference type="Proteomes" id="UP000838672">
    <property type="component" value="Unassembled WGS sequence"/>
</dbReference>
<keyword evidence="4 8" id="KW-0808">Transferase</keyword>
<evidence type="ECO:0000256" key="7">
    <source>
        <dbReference type="ARBA" id="ARBA00023268"/>
    </source>
</evidence>
<evidence type="ECO:0000256" key="8">
    <source>
        <dbReference type="HAMAP-Rule" id="MF_00139"/>
    </source>
</evidence>
<gene>
    <name evidence="8 10" type="primary">purH</name>
    <name evidence="10" type="ORF">VST7929_00207</name>
</gene>
<evidence type="ECO:0000256" key="3">
    <source>
        <dbReference type="ARBA" id="ARBA00007667"/>
    </source>
</evidence>
<protein>
    <recommendedName>
        <fullName evidence="8">Bifunctional purine biosynthesis protein PurH</fullName>
    </recommendedName>
    <domain>
        <recommendedName>
            <fullName evidence="8">Phosphoribosylaminoimidazolecarboxamide formyltransferase</fullName>
            <ecNumber evidence="8">2.1.2.3</ecNumber>
        </recommendedName>
        <alternativeName>
            <fullName evidence="8">AICAR transformylase</fullName>
        </alternativeName>
    </domain>
    <domain>
        <recommendedName>
            <fullName evidence="8">IMP cyclohydrolase</fullName>
            <ecNumber evidence="8">3.5.4.10</ecNumber>
        </recommendedName>
        <alternativeName>
            <fullName evidence="8">ATIC</fullName>
        </alternativeName>
        <alternativeName>
            <fullName evidence="8">IMP synthase</fullName>
        </alternativeName>
        <alternativeName>
            <fullName evidence="8">Inosinicase</fullName>
        </alternativeName>
    </domain>
</protein>
<comment type="domain">
    <text evidence="8">The IMP cyclohydrolase activity resides in the N-terminal region.</text>
</comment>
<evidence type="ECO:0000256" key="5">
    <source>
        <dbReference type="ARBA" id="ARBA00022755"/>
    </source>
</evidence>
<dbReference type="HAMAP" id="MF_00139">
    <property type="entry name" value="PurH"/>
    <property type="match status" value="1"/>
</dbReference>
<dbReference type="Gene3D" id="3.40.140.20">
    <property type="match status" value="2"/>
</dbReference>
<dbReference type="EMBL" id="CAKLDI010000001">
    <property type="protein sequence ID" value="CAH0532378.1"/>
    <property type="molecule type" value="Genomic_DNA"/>
</dbReference>
<dbReference type="InterPro" id="IPR016193">
    <property type="entry name" value="Cytidine_deaminase-like"/>
</dbReference>
<dbReference type="PROSITE" id="PS51855">
    <property type="entry name" value="MGS"/>
    <property type="match status" value="1"/>
</dbReference>
<dbReference type="PIRSF" id="PIRSF000414">
    <property type="entry name" value="AICARFT_IMPCHas"/>
    <property type="match status" value="1"/>
</dbReference>
<dbReference type="CDD" id="cd01421">
    <property type="entry name" value="IMPCH"/>
    <property type="match status" value="1"/>
</dbReference>
<evidence type="ECO:0000256" key="6">
    <source>
        <dbReference type="ARBA" id="ARBA00022801"/>
    </source>
</evidence>
<dbReference type="SMART" id="SM00798">
    <property type="entry name" value="AICARFT_IMPCHas"/>
    <property type="match status" value="1"/>
</dbReference>
<comment type="pathway">
    <text evidence="2 8">Purine metabolism; IMP biosynthesis via de novo pathway; 5-formamido-1-(5-phospho-D-ribosyl)imidazole-4-carboxamide from 5-amino-1-(5-phospho-D-ribosyl)imidazole-4-carboxamide (10-formyl THF route): step 1/1.</text>
</comment>
<dbReference type="SUPFAM" id="SSF52335">
    <property type="entry name" value="Methylglyoxal synthase-like"/>
    <property type="match status" value="1"/>
</dbReference>
<comment type="similarity">
    <text evidence="3 8">Belongs to the PurH family.</text>
</comment>
<accession>A0ABN8DRF9</accession>
<dbReference type="NCBIfam" id="NF002049">
    <property type="entry name" value="PRK00881.1"/>
    <property type="match status" value="1"/>
</dbReference>
<comment type="catalytic activity">
    <reaction evidence="8">
        <text>(6R)-10-formyltetrahydrofolate + 5-amino-1-(5-phospho-beta-D-ribosyl)imidazole-4-carboxamide = 5-formamido-1-(5-phospho-D-ribosyl)imidazole-4-carboxamide + (6S)-5,6,7,8-tetrahydrofolate</text>
        <dbReference type="Rhea" id="RHEA:22192"/>
        <dbReference type="ChEBI" id="CHEBI:57453"/>
        <dbReference type="ChEBI" id="CHEBI:58467"/>
        <dbReference type="ChEBI" id="CHEBI:58475"/>
        <dbReference type="ChEBI" id="CHEBI:195366"/>
        <dbReference type="EC" id="2.1.2.3"/>
    </reaction>
</comment>
<name>A0ABN8DRF9_9VIBR</name>
<dbReference type="EC" id="2.1.2.3" evidence="8"/>
<keyword evidence="11" id="KW-1185">Reference proteome</keyword>
<comment type="catalytic activity">
    <reaction evidence="8">
        <text>IMP + H2O = 5-formamido-1-(5-phospho-D-ribosyl)imidazole-4-carboxamide</text>
        <dbReference type="Rhea" id="RHEA:18445"/>
        <dbReference type="ChEBI" id="CHEBI:15377"/>
        <dbReference type="ChEBI" id="CHEBI:58053"/>
        <dbReference type="ChEBI" id="CHEBI:58467"/>
        <dbReference type="EC" id="3.5.4.10"/>
    </reaction>
</comment>
<keyword evidence="6 8" id="KW-0378">Hydrolase</keyword>
<dbReference type="PANTHER" id="PTHR11692:SF0">
    <property type="entry name" value="BIFUNCTIONAL PURINE BIOSYNTHESIS PROTEIN ATIC"/>
    <property type="match status" value="1"/>
</dbReference>
<dbReference type="Gene3D" id="3.40.50.1380">
    <property type="entry name" value="Methylglyoxal synthase-like domain"/>
    <property type="match status" value="1"/>
</dbReference>
<evidence type="ECO:0000256" key="1">
    <source>
        <dbReference type="ARBA" id="ARBA00004844"/>
    </source>
</evidence>
<keyword evidence="7 8" id="KW-0511">Multifunctional enzyme</keyword>
<organism evidence="10 11">
    <name type="scientific">Vibrio stylophorae</name>
    <dbReference type="NCBI Taxonomy" id="659351"/>
    <lineage>
        <taxon>Bacteria</taxon>
        <taxon>Pseudomonadati</taxon>
        <taxon>Pseudomonadota</taxon>
        <taxon>Gammaproteobacteria</taxon>
        <taxon>Vibrionales</taxon>
        <taxon>Vibrionaceae</taxon>
        <taxon>Vibrio</taxon>
    </lineage>
</organism>
<feature type="domain" description="MGS-like" evidence="9">
    <location>
        <begin position="1"/>
        <end position="148"/>
    </location>
</feature>
<proteinExistence type="inferred from homology"/>
<evidence type="ECO:0000256" key="2">
    <source>
        <dbReference type="ARBA" id="ARBA00004954"/>
    </source>
</evidence>
<dbReference type="SUPFAM" id="SSF53927">
    <property type="entry name" value="Cytidine deaminase-like"/>
    <property type="match status" value="1"/>
</dbReference>
<dbReference type="NCBIfam" id="TIGR00355">
    <property type="entry name" value="purH"/>
    <property type="match status" value="1"/>
</dbReference>
<evidence type="ECO:0000313" key="10">
    <source>
        <dbReference type="EMBL" id="CAH0532378.1"/>
    </source>
</evidence>